<organism evidence="4 5">
    <name type="scientific">Coptis chinensis</name>
    <dbReference type="NCBI Taxonomy" id="261450"/>
    <lineage>
        <taxon>Eukaryota</taxon>
        <taxon>Viridiplantae</taxon>
        <taxon>Streptophyta</taxon>
        <taxon>Embryophyta</taxon>
        <taxon>Tracheophyta</taxon>
        <taxon>Spermatophyta</taxon>
        <taxon>Magnoliopsida</taxon>
        <taxon>Ranunculales</taxon>
        <taxon>Ranunculaceae</taxon>
        <taxon>Coptidoideae</taxon>
        <taxon>Coptis</taxon>
    </lineage>
</organism>
<dbReference type="Proteomes" id="UP000631114">
    <property type="component" value="Unassembled WGS sequence"/>
</dbReference>
<dbReference type="InterPro" id="IPR036965">
    <property type="entry name" value="Terpene_synth_N_sf"/>
</dbReference>
<dbReference type="SUPFAM" id="SSF48239">
    <property type="entry name" value="Terpenoid cyclases/Protein prenyltransferases"/>
    <property type="match status" value="1"/>
</dbReference>
<dbReference type="InterPro" id="IPR050148">
    <property type="entry name" value="Terpene_synthase-like"/>
</dbReference>
<proteinExistence type="predicted"/>
<dbReference type="AlphaFoldDB" id="A0A835HB63"/>
<dbReference type="PANTHER" id="PTHR31225:SF252">
    <property type="entry name" value="TERPENE SYNTHASE 12-RELATED"/>
    <property type="match status" value="1"/>
</dbReference>
<protein>
    <recommendedName>
        <fullName evidence="3">Terpene synthase N-terminal domain-containing protein</fullName>
    </recommendedName>
</protein>
<accession>A0A835HB63</accession>
<dbReference type="PANTHER" id="PTHR31225">
    <property type="entry name" value="OS04G0344100 PROTEIN-RELATED"/>
    <property type="match status" value="1"/>
</dbReference>
<dbReference type="Gene3D" id="1.50.10.130">
    <property type="entry name" value="Terpene synthase, N-terminal domain"/>
    <property type="match status" value="1"/>
</dbReference>
<evidence type="ECO:0000259" key="3">
    <source>
        <dbReference type="Pfam" id="PF01397"/>
    </source>
</evidence>
<dbReference type="InterPro" id="IPR001906">
    <property type="entry name" value="Terpene_synth_N"/>
</dbReference>
<dbReference type="GO" id="GO:0010333">
    <property type="term" value="F:terpene synthase activity"/>
    <property type="evidence" value="ECO:0007669"/>
    <property type="project" value="InterPro"/>
</dbReference>
<keyword evidence="2" id="KW-0460">Magnesium</keyword>
<sequence>MWESEAKKLKENVRSTIFNNLGAVGMLYRLEMIDNLCRMGLSYHFEEEIKNFLGGIAISKSSLGPDQEDLHVVSLYFRLLRQYGYKISQDVFNCLKDDSRRFKSSLHEDIKRMLSLYEASNLAFEGEDILDEAKDFTTTN</sequence>
<dbReference type="InterPro" id="IPR008930">
    <property type="entry name" value="Terpenoid_cyclase/PrenylTrfase"/>
</dbReference>
<name>A0A835HB63_9MAGN</name>
<reference evidence="4 5" key="1">
    <citation type="submission" date="2020-10" db="EMBL/GenBank/DDBJ databases">
        <title>The Coptis chinensis genome and diversification of protoberbering-type alkaloids.</title>
        <authorList>
            <person name="Wang B."/>
            <person name="Shu S."/>
            <person name="Song C."/>
            <person name="Liu Y."/>
        </authorList>
    </citation>
    <scope>NUCLEOTIDE SEQUENCE [LARGE SCALE GENOMIC DNA]</scope>
    <source>
        <strain evidence="4">HL-2020</strain>
        <tissue evidence="4">Leaf</tissue>
    </source>
</reference>
<evidence type="ECO:0000313" key="4">
    <source>
        <dbReference type="EMBL" id="KAF9596091.1"/>
    </source>
</evidence>
<evidence type="ECO:0000256" key="1">
    <source>
        <dbReference type="ARBA" id="ARBA00001946"/>
    </source>
</evidence>
<dbReference type="GO" id="GO:0016114">
    <property type="term" value="P:terpenoid biosynthetic process"/>
    <property type="evidence" value="ECO:0007669"/>
    <property type="project" value="InterPro"/>
</dbReference>
<feature type="domain" description="Terpene synthase N-terminal" evidence="3">
    <location>
        <begin position="3"/>
        <end position="139"/>
    </location>
</feature>
<comment type="caution">
    <text evidence="4">The sequence shown here is derived from an EMBL/GenBank/DDBJ whole genome shotgun (WGS) entry which is preliminary data.</text>
</comment>
<dbReference type="OrthoDB" id="1936865at2759"/>
<comment type="cofactor">
    <cofactor evidence="1">
        <name>Mg(2+)</name>
        <dbReference type="ChEBI" id="CHEBI:18420"/>
    </cofactor>
</comment>
<evidence type="ECO:0000313" key="5">
    <source>
        <dbReference type="Proteomes" id="UP000631114"/>
    </source>
</evidence>
<evidence type="ECO:0000256" key="2">
    <source>
        <dbReference type="ARBA" id="ARBA00022842"/>
    </source>
</evidence>
<dbReference type="EMBL" id="JADFTS010000007">
    <property type="protein sequence ID" value="KAF9596091.1"/>
    <property type="molecule type" value="Genomic_DNA"/>
</dbReference>
<keyword evidence="5" id="KW-1185">Reference proteome</keyword>
<dbReference type="Pfam" id="PF01397">
    <property type="entry name" value="Terpene_synth"/>
    <property type="match status" value="1"/>
</dbReference>
<gene>
    <name evidence="4" type="ORF">IFM89_007144</name>
</gene>